<reference evidence="1 2" key="1">
    <citation type="journal article" date="2021" name="Hortic Res">
        <title>High-quality reference genome and annotation aids understanding of berry development for evergreen blueberry (Vaccinium darrowii).</title>
        <authorList>
            <person name="Yu J."/>
            <person name="Hulse-Kemp A.M."/>
            <person name="Babiker E."/>
            <person name="Staton M."/>
        </authorList>
    </citation>
    <scope>NUCLEOTIDE SEQUENCE [LARGE SCALE GENOMIC DNA]</scope>
    <source>
        <strain evidence="2">cv. NJ 8807/NJ 8810</strain>
        <tissue evidence="1">Young leaf</tissue>
    </source>
</reference>
<protein>
    <submittedName>
        <fullName evidence="1">Uncharacterized protein</fullName>
    </submittedName>
</protein>
<dbReference type="Proteomes" id="UP000828048">
    <property type="component" value="Chromosome 2"/>
</dbReference>
<accession>A0ACB7X1J2</accession>
<name>A0ACB7X1J2_9ERIC</name>
<proteinExistence type="predicted"/>
<gene>
    <name evidence="1" type="ORF">Vadar_015313</name>
</gene>
<dbReference type="EMBL" id="CM037152">
    <property type="protein sequence ID" value="KAH7834375.1"/>
    <property type="molecule type" value="Genomic_DNA"/>
</dbReference>
<keyword evidence="2" id="KW-1185">Reference proteome</keyword>
<organism evidence="1 2">
    <name type="scientific">Vaccinium darrowii</name>
    <dbReference type="NCBI Taxonomy" id="229202"/>
    <lineage>
        <taxon>Eukaryota</taxon>
        <taxon>Viridiplantae</taxon>
        <taxon>Streptophyta</taxon>
        <taxon>Embryophyta</taxon>
        <taxon>Tracheophyta</taxon>
        <taxon>Spermatophyta</taxon>
        <taxon>Magnoliopsida</taxon>
        <taxon>eudicotyledons</taxon>
        <taxon>Gunneridae</taxon>
        <taxon>Pentapetalae</taxon>
        <taxon>asterids</taxon>
        <taxon>Ericales</taxon>
        <taxon>Ericaceae</taxon>
        <taxon>Vaccinioideae</taxon>
        <taxon>Vaccinieae</taxon>
        <taxon>Vaccinium</taxon>
    </lineage>
</organism>
<sequence>MSISSSPMLFTVTRQEPRLVVPAESTPRELKQLSNIDDQEGLRFHVPVIMFYRRNHFKEGEDPVRVIREALAKALVFYYPFAGRLIEGPNRKLLVDCMGQGVLFIEADAEVELDQLGDTILPGCPYMEELLHHVPGSDGILGCPLLLVHDRTKGNAAKITPNWKRNPKKEGAPKFQEIYHRENKYD</sequence>
<evidence type="ECO:0000313" key="2">
    <source>
        <dbReference type="Proteomes" id="UP000828048"/>
    </source>
</evidence>
<evidence type="ECO:0000313" key="1">
    <source>
        <dbReference type="EMBL" id="KAH7834375.1"/>
    </source>
</evidence>
<comment type="caution">
    <text evidence="1">The sequence shown here is derived from an EMBL/GenBank/DDBJ whole genome shotgun (WGS) entry which is preliminary data.</text>
</comment>